<organism evidence="3 4">
    <name type="scientific">Candidatus Dojkabacteria bacterium</name>
    <dbReference type="NCBI Taxonomy" id="2099670"/>
    <lineage>
        <taxon>Bacteria</taxon>
        <taxon>Candidatus Dojkabacteria</taxon>
    </lineage>
</organism>
<accession>A0A955I502</accession>
<protein>
    <recommendedName>
        <fullName evidence="2">DUF8128 domain-containing protein</fullName>
    </recommendedName>
</protein>
<feature type="domain" description="DUF8128" evidence="2">
    <location>
        <begin position="50"/>
        <end position="289"/>
    </location>
</feature>
<dbReference type="Pfam" id="PF26449">
    <property type="entry name" value="DUF8128"/>
    <property type="match status" value="1"/>
</dbReference>
<gene>
    <name evidence="3" type="ORF">KC640_02020</name>
</gene>
<reference evidence="3" key="1">
    <citation type="submission" date="2020-04" db="EMBL/GenBank/DDBJ databases">
        <authorList>
            <person name="Zhang T."/>
        </authorList>
    </citation>
    <scope>NUCLEOTIDE SEQUENCE</scope>
    <source>
        <strain evidence="3">HKST-UBA12</strain>
    </source>
</reference>
<evidence type="ECO:0000313" key="4">
    <source>
        <dbReference type="Proteomes" id="UP000760819"/>
    </source>
</evidence>
<evidence type="ECO:0000256" key="1">
    <source>
        <dbReference type="SAM" id="Phobius"/>
    </source>
</evidence>
<dbReference type="Proteomes" id="UP000760819">
    <property type="component" value="Unassembled WGS sequence"/>
</dbReference>
<keyword evidence="1" id="KW-0812">Transmembrane</keyword>
<feature type="non-terminal residue" evidence="3">
    <location>
        <position position="296"/>
    </location>
</feature>
<evidence type="ECO:0000313" key="3">
    <source>
        <dbReference type="EMBL" id="MCA9379180.1"/>
    </source>
</evidence>
<feature type="transmembrane region" description="Helical" evidence="1">
    <location>
        <begin position="20"/>
        <end position="41"/>
    </location>
</feature>
<sequence>MNGIDLIPKANLPTFDPTWLIIVVIALVLAVVLGVAGYLFVKYMLREIKESSLQLKSLRVTCFEVKVPEDNDTEIKAADQMFSGLLGIGEKLTGLQKHIGARTFVSFEIVAFKDNIKFYVLCPSRIATLVDRQINGAYPTAEISTVKEYNLFPEDAQVAFTELKLDKESRIPIRTYEELATDTLSTLTDALSKLGEGESAAFQMVISPAGSDWRNEAKKFIEDMRKQTGDDEKPKPKKVNEDTLSAIDHKAEKSGFFADVRLVVVSPSMNVAKEHLTNMLSSFDQYTKEAGNKFAK</sequence>
<dbReference type="EMBL" id="JAGQLI010000105">
    <property type="protein sequence ID" value="MCA9379180.1"/>
    <property type="molecule type" value="Genomic_DNA"/>
</dbReference>
<dbReference type="AlphaFoldDB" id="A0A955I502"/>
<dbReference type="InterPro" id="IPR058441">
    <property type="entry name" value="DUF8128"/>
</dbReference>
<reference evidence="3" key="2">
    <citation type="journal article" date="2021" name="Microbiome">
        <title>Successional dynamics and alternative stable states in a saline activated sludge microbial community over 9 years.</title>
        <authorList>
            <person name="Wang Y."/>
            <person name="Ye J."/>
            <person name="Ju F."/>
            <person name="Liu L."/>
            <person name="Boyd J.A."/>
            <person name="Deng Y."/>
            <person name="Parks D.H."/>
            <person name="Jiang X."/>
            <person name="Yin X."/>
            <person name="Woodcroft B.J."/>
            <person name="Tyson G.W."/>
            <person name="Hugenholtz P."/>
            <person name="Polz M.F."/>
            <person name="Zhang T."/>
        </authorList>
    </citation>
    <scope>NUCLEOTIDE SEQUENCE</scope>
    <source>
        <strain evidence="3">HKST-UBA12</strain>
    </source>
</reference>
<comment type="caution">
    <text evidence="3">The sequence shown here is derived from an EMBL/GenBank/DDBJ whole genome shotgun (WGS) entry which is preliminary data.</text>
</comment>
<keyword evidence="1" id="KW-0472">Membrane</keyword>
<proteinExistence type="predicted"/>
<evidence type="ECO:0000259" key="2">
    <source>
        <dbReference type="Pfam" id="PF26449"/>
    </source>
</evidence>
<keyword evidence="1" id="KW-1133">Transmembrane helix</keyword>
<name>A0A955I502_9BACT</name>